<feature type="region of interest" description="Disordered" evidence="1">
    <location>
        <begin position="166"/>
        <end position="188"/>
    </location>
</feature>
<comment type="caution">
    <text evidence="2">The sequence shown here is derived from an EMBL/GenBank/DDBJ whole genome shotgun (WGS) entry which is preliminary data.</text>
</comment>
<feature type="region of interest" description="Disordered" evidence="1">
    <location>
        <begin position="350"/>
        <end position="373"/>
    </location>
</feature>
<feature type="region of interest" description="Disordered" evidence="1">
    <location>
        <begin position="483"/>
        <end position="517"/>
    </location>
</feature>
<name>A0A939HQH7_9PROT</name>
<dbReference type="Proteomes" id="UP000664073">
    <property type="component" value="Unassembled WGS sequence"/>
</dbReference>
<accession>A0A939HQH7</accession>
<evidence type="ECO:0000313" key="2">
    <source>
        <dbReference type="EMBL" id="MBO1326549.1"/>
    </source>
</evidence>
<proteinExistence type="predicted"/>
<dbReference type="EMBL" id="JAFVMH010000012">
    <property type="protein sequence ID" value="MBO1326549.1"/>
    <property type="molecule type" value="Genomic_DNA"/>
</dbReference>
<protein>
    <submittedName>
        <fullName evidence="2">Uncharacterized protein</fullName>
    </submittedName>
</protein>
<keyword evidence="3" id="KW-1185">Reference proteome</keyword>
<evidence type="ECO:0000256" key="1">
    <source>
        <dbReference type="SAM" id="MobiDB-lite"/>
    </source>
</evidence>
<organism evidence="2 3">
    <name type="scientific">Acetobacter garciniae</name>
    <dbReference type="NCBI Taxonomy" id="2817435"/>
    <lineage>
        <taxon>Bacteria</taxon>
        <taxon>Pseudomonadati</taxon>
        <taxon>Pseudomonadota</taxon>
        <taxon>Alphaproteobacteria</taxon>
        <taxon>Acetobacterales</taxon>
        <taxon>Acetobacteraceae</taxon>
        <taxon>Acetobacter</taxon>
    </lineage>
</organism>
<dbReference type="AlphaFoldDB" id="A0A939HQH7"/>
<sequence length="517" mass="52591">MTTSQPVGSAWSDGPARLAEALYKLADDDQAAQADTSGAALSPADRIELSPQALEALSQSDEAENPLLGSALEALQAGSGAAYDPAMVSAGNTSGNVIGNTSNSTTVTDVLKALERWMRPVVNPDAVMGGGDIGWTPMARPANTPAPATAEQSGADANTASVMKEGAGQVGEQSAASLPPDPTETTPAFDVSSSADLLAAGDGAMLLPTPGQPVSIEQALRAAVQLAEAEAFQAAQSGAETQPSPLTQQAARSALLSRAEAGPAHMSAIQAWASAYDMPVDDLVPAMAQIEQDAMQAATGPDQSQNAGANVSELGPGALLSLSLQMLESVLENPDDGLFQAFRLGGQAHGTPAQGGLASHETRQAGRGQSPAETRAVLSALLGAQAGTGRAAFSGHTHPALRDGLAFLDTDEGLDTLPATHAGANTSPANTATAATLTGFDPTHLLPDTSLNAEMLGGSALVSVFAMGWTLLISGYQPRGYLPVPWARRGPGDRRRRDRQDQPDAPVNAASPSARAH</sequence>
<gene>
    <name evidence="2" type="ORF">J2D77_15475</name>
</gene>
<feature type="compositionally biased region" description="Basic and acidic residues" evidence="1">
    <location>
        <begin position="490"/>
        <end position="502"/>
    </location>
</feature>
<reference evidence="2" key="1">
    <citation type="submission" date="2021-03" db="EMBL/GenBank/DDBJ databases">
        <title>The complete genome sequence of Acetobacter sp. TBRC 12339.</title>
        <authorList>
            <person name="Charoenyingcharoen P."/>
            <person name="Yukphan P."/>
        </authorList>
    </citation>
    <scope>NUCLEOTIDE SEQUENCE</scope>
    <source>
        <strain evidence="2">TBRC 12339</strain>
    </source>
</reference>
<dbReference type="RefSeq" id="WP_207847319.1">
    <property type="nucleotide sequence ID" value="NZ_JAFVMH010000012.1"/>
</dbReference>
<evidence type="ECO:0000313" key="3">
    <source>
        <dbReference type="Proteomes" id="UP000664073"/>
    </source>
</evidence>